<accession>A0A4R5WWB7</accession>
<dbReference type="SUPFAM" id="SSF53335">
    <property type="entry name" value="S-adenosyl-L-methionine-dependent methyltransferases"/>
    <property type="match status" value="1"/>
</dbReference>
<dbReference type="InterPro" id="IPR029063">
    <property type="entry name" value="SAM-dependent_MTases_sf"/>
</dbReference>
<name>A0A4R5WWB7_9MYCO</name>
<evidence type="ECO:0000259" key="1">
    <source>
        <dbReference type="Pfam" id="PF08241"/>
    </source>
</evidence>
<dbReference type="Proteomes" id="UP001229081">
    <property type="component" value="Unassembled WGS sequence"/>
</dbReference>
<dbReference type="GO" id="GO:0008757">
    <property type="term" value="F:S-adenosylmethionine-dependent methyltransferase activity"/>
    <property type="evidence" value="ECO:0007669"/>
    <property type="project" value="InterPro"/>
</dbReference>
<gene>
    <name evidence="2" type="ORF">QXL92_18970</name>
</gene>
<feature type="domain" description="Methyltransferase type 11" evidence="1">
    <location>
        <begin position="55"/>
        <end position="154"/>
    </location>
</feature>
<dbReference type="AlphaFoldDB" id="A0A4R5WWB7"/>
<dbReference type="EMBL" id="JAUFSA010000001">
    <property type="protein sequence ID" value="MDP7736827.1"/>
    <property type="molecule type" value="Genomic_DNA"/>
</dbReference>
<keyword evidence="2" id="KW-0808">Transferase</keyword>
<evidence type="ECO:0000313" key="2">
    <source>
        <dbReference type="EMBL" id="MDP7736827.1"/>
    </source>
</evidence>
<dbReference type="InterPro" id="IPR013216">
    <property type="entry name" value="Methyltransf_11"/>
</dbReference>
<evidence type="ECO:0000313" key="3">
    <source>
        <dbReference type="Proteomes" id="UP001229081"/>
    </source>
</evidence>
<comment type="caution">
    <text evidence="2">The sequence shown here is derived from an EMBL/GenBank/DDBJ whole genome shotgun (WGS) entry which is preliminary data.</text>
</comment>
<dbReference type="GO" id="GO:0032259">
    <property type="term" value="P:methylation"/>
    <property type="evidence" value="ECO:0007669"/>
    <property type="project" value="UniProtKB-KW"/>
</dbReference>
<organism evidence="2 3">
    <name type="scientific">Mycobacterium paragordonae</name>
    <dbReference type="NCBI Taxonomy" id="1389713"/>
    <lineage>
        <taxon>Bacteria</taxon>
        <taxon>Bacillati</taxon>
        <taxon>Actinomycetota</taxon>
        <taxon>Actinomycetes</taxon>
        <taxon>Mycobacteriales</taxon>
        <taxon>Mycobacteriaceae</taxon>
        <taxon>Mycobacterium</taxon>
    </lineage>
</organism>
<reference evidence="2" key="1">
    <citation type="submission" date="2023-06" db="EMBL/GenBank/DDBJ databases">
        <title>Identification of two novel mycobacterium reveal diversities and complexities of Mycobacterium gordonae clade.</title>
        <authorList>
            <person name="Matsumoto Y."/>
            <person name="Nakamura S."/>
            <person name="Motooka D."/>
            <person name="Fukushima K."/>
        </authorList>
    </citation>
    <scope>NUCLEOTIDE SEQUENCE</scope>
    <source>
        <strain evidence="2">TY812</strain>
    </source>
</reference>
<proteinExistence type="predicted"/>
<protein>
    <submittedName>
        <fullName evidence="2">Methyltransferase domain-containing protein</fullName>
    </submittedName>
</protein>
<dbReference type="Pfam" id="PF08241">
    <property type="entry name" value="Methyltransf_11"/>
    <property type="match status" value="1"/>
</dbReference>
<keyword evidence="2" id="KW-0489">Methyltransferase</keyword>
<sequence>MAVRDAVMAGIAKQLGHPSGLRGRFVGMLLNRGNRAFVSAAVQALQPQPSAEVADIGFGGGVGLRFLLDSVGKAGLVHGVEISETMLVRAWHRYRREIAAGRLTLRQGSLAELPFDDGQLSGLITVNTIYFVTELDRVFAELARVVNGSGRVVIGLADPDAMAKMPTSRHGFHLRPVAEVVEALRRAGLSVEHRRIDRSTLPAHLLICTPASPAG</sequence>
<dbReference type="RefSeq" id="WP_133435557.1">
    <property type="nucleotide sequence ID" value="NZ_JAUFSA010000001.1"/>
</dbReference>
<dbReference type="Gene3D" id="3.40.50.150">
    <property type="entry name" value="Vaccinia Virus protein VP39"/>
    <property type="match status" value="1"/>
</dbReference>